<keyword evidence="7" id="KW-0808">Transferase</keyword>
<dbReference type="Gene3D" id="3.30.450.20">
    <property type="entry name" value="PAS domain"/>
    <property type="match status" value="2"/>
</dbReference>
<dbReference type="InterPro" id="IPR000700">
    <property type="entry name" value="PAS-assoc_C"/>
</dbReference>
<evidence type="ECO:0000313" key="16">
    <source>
        <dbReference type="EMBL" id="MBL0405331.1"/>
    </source>
</evidence>
<dbReference type="CDD" id="cd00130">
    <property type="entry name" value="PAS"/>
    <property type="match status" value="2"/>
</dbReference>
<feature type="coiled-coil region" evidence="13">
    <location>
        <begin position="4"/>
        <end position="38"/>
    </location>
</feature>
<dbReference type="InterPro" id="IPR036890">
    <property type="entry name" value="HATPase_C_sf"/>
</dbReference>
<keyword evidence="5" id="KW-0285">Flavoprotein</keyword>
<keyword evidence="8" id="KW-0677">Repeat</keyword>
<dbReference type="InterPro" id="IPR013656">
    <property type="entry name" value="PAS_4"/>
</dbReference>
<sequence>MNQQETAILSRDDLLKRLADLERENRKLRAQAERSSDGQSAAADTRILTLQQDRNSLRISEGWLRALVESATDYAIITLDLRGHVTSWNTGARNILGWDEADVVGEYTDFFFNEEDRKAGAHEDEMREALAAGRAEDERWHLKKDGSLFWAKGVLMPFRDSEMLGFLKILRDRTEEKQAAQQLHNSEEQLREILESISDAFYAVDRDLRFTYINRKAEEWWGRRREEMIGNVYPEIFPQVVGSEVYNAHLKVMEERLPFHFEAVSPILNHWIDVHIYPTAEGGLSIYFRDITHRKKAEEHQRVLIHELNHRVKNTLATVQSIASQTLRNAFTMYEAKEALESRLFALSRAHDVLTRENWDAANLHEIVSQAVEPYRSYGSRIQFAGPTVRIPPRMALALAMAFQELATNAVKYGALYNEHGQVGIRWTLDNSSDPPCLKLRWEETGGLPVRMPERRGFGTRLIERSLAHDLNGTAEIRFAATGVVCEIAAPVVRDETISMT</sequence>
<dbReference type="PROSITE" id="PS50112">
    <property type="entry name" value="PAS"/>
    <property type="match status" value="2"/>
</dbReference>
<dbReference type="PROSITE" id="PS50113">
    <property type="entry name" value="PAC"/>
    <property type="match status" value="1"/>
</dbReference>
<dbReference type="AlphaFoldDB" id="A0A937D008"/>
<feature type="domain" description="PAS" evidence="14">
    <location>
        <begin position="186"/>
        <end position="231"/>
    </location>
</feature>
<reference evidence="16" key="1">
    <citation type="submission" date="2021-01" db="EMBL/GenBank/DDBJ databases">
        <title>Microvirga sp.</title>
        <authorList>
            <person name="Kim M.K."/>
        </authorList>
    </citation>
    <scope>NUCLEOTIDE SEQUENCE</scope>
    <source>
        <strain evidence="16">5420S-16</strain>
    </source>
</reference>
<keyword evidence="6" id="KW-0288">FMN</keyword>
<evidence type="ECO:0000313" key="17">
    <source>
        <dbReference type="Proteomes" id="UP000605848"/>
    </source>
</evidence>
<keyword evidence="12" id="KW-0843">Virulence</keyword>
<evidence type="ECO:0000256" key="7">
    <source>
        <dbReference type="ARBA" id="ARBA00022679"/>
    </source>
</evidence>
<dbReference type="SUPFAM" id="SSF55785">
    <property type="entry name" value="PYP-like sensor domain (PAS domain)"/>
    <property type="match status" value="2"/>
</dbReference>
<evidence type="ECO:0000256" key="11">
    <source>
        <dbReference type="ARBA" id="ARBA00022840"/>
    </source>
</evidence>
<keyword evidence="9" id="KW-0547">Nucleotide-binding</keyword>
<dbReference type="RefSeq" id="WP_202061013.1">
    <property type="nucleotide sequence ID" value="NZ_JAEQMY010000020.1"/>
</dbReference>
<keyword evidence="4" id="KW-0597">Phosphoprotein</keyword>
<evidence type="ECO:0000256" key="6">
    <source>
        <dbReference type="ARBA" id="ARBA00022643"/>
    </source>
</evidence>
<dbReference type="Pfam" id="PF08448">
    <property type="entry name" value="PAS_4"/>
    <property type="match status" value="1"/>
</dbReference>
<gene>
    <name evidence="16" type="ORF">JKG68_15275</name>
</gene>
<dbReference type="NCBIfam" id="TIGR00229">
    <property type="entry name" value="sensory_box"/>
    <property type="match status" value="2"/>
</dbReference>
<evidence type="ECO:0000256" key="8">
    <source>
        <dbReference type="ARBA" id="ARBA00022737"/>
    </source>
</evidence>
<accession>A0A937D008</accession>
<dbReference type="SMART" id="SM00911">
    <property type="entry name" value="HWE_HK"/>
    <property type="match status" value="1"/>
</dbReference>
<dbReference type="InterPro" id="IPR035965">
    <property type="entry name" value="PAS-like_dom_sf"/>
</dbReference>
<dbReference type="InterPro" id="IPR000014">
    <property type="entry name" value="PAS"/>
</dbReference>
<comment type="catalytic activity">
    <reaction evidence="1">
        <text>ATP + protein L-histidine = ADP + protein N-phospho-L-histidine.</text>
        <dbReference type="EC" id="2.7.13.3"/>
    </reaction>
</comment>
<keyword evidence="17" id="KW-1185">Reference proteome</keyword>
<feature type="domain" description="PAS" evidence="14">
    <location>
        <begin position="60"/>
        <end position="133"/>
    </location>
</feature>
<evidence type="ECO:0000259" key="14">
    <source>
        <dbReference type="PROSITE" id="PS50112"/>
    </source>
</evidence>
<evidence type="ECO:0000256" key="12">
    <source>
        <dbReference type="ARBA" id="ARBA00023026"/>
    </source>
</evidence>
<evidence type="ECO:0000256" key="1">
    <source>
        <dbReference type="ARBA" id="ARBA00000085"/>
    </source>
</evidence>
<protein>
    <recommendedName>
        <fullName evidence="3">Blue-light-activated histidine kinase</fullName>
        <ecNumber evidence="2">2.7.13.3</ecNumber>
    </recommendedName>
</protein>
<evidence type="ECO:0000256" key="3">
    <source>
        <dbReference type="ARBA" id="ARBA00021740"/>
    </source>
</evidence>
<organism evidence="16 17">
    <name type="scientific">Microvirga aerilata</name>
    <dbReference type="NCBI Taxonomy" id="670292"/>
    <lineage>
        <taxon>Bacteria</taxon>
        <taxon>Pseudomonadati</taxon>
        <taxon>Pseudomonadota</taxon>
        <taxon>Alphaproteobacteria</taxon>
        <taxon>Hyphomicrobiales</taxon>
        <taxon>Methylobacteriaceae</taxon>
        <taxon>Microvirga</taxon>
    </lineage>
</organism>
<evidence type="ECO:0000256" key="13">
    <source>
        <dbReference type="SAM" id="Coils"/>
    </source>
</evidence>
<dbReference type="EMBL" id="JAEQMY010000020">
    <property type="protein sequence ID" value="MBL0405331.1"/>
    <property type="molecule type" value="Genomic_DNA"/>
</dbReference>
<evidence type="ECO:0000256" key="2">
    <source>
        <dbReference type="ARBA" id="ARBA00012438"/>
    </source>
</evidence>
<evidence type="ECO:0000256" key="4">
    <source>
        <dbReference type="ARBA" id="ARBA00022553"/>
    </source>
</evidence>
<evidence type="ECO:0000256" key="9">
    <source>
        <dbReference type="ARBA" id="ARBA00022741"/>
    </source>
</evidence>
<comment type="caution">
    <text evidence="16">The sequence shown here is derived from an EMBL/GenBank/DDBJ whole genome shotgun (WGS) entry which is preliminary data.</text>
</comment>
<evidence type="ECO:0000256" key="10">
    <source>
        <dbReference type="ARBA" id="ARBA00022777"/>
    </source>
</evidence>
<proteinExistence type="predicted"/>
<name>A0A937D008_9HYPH</name>
<dbReference type="Pfam" id="PF13426">
    <property type="entry name" value="PAS_9"/>
    <property type="match status" value="1"/>
</dbReference>
<dbReference type="PANTHER" id="PTHR41523">
    <property type="entry name" value="TWO-COMPONENT SYSTEM SENSOR PROTEIN"/>
    <property type="match status" value="1"/>
</dbReference>
<keyword evidence="10" id="KW-0418">Kinase</keyword>
<dbReference type="Gene3D" id="3.30.565.10">
    <property type="entry name" value="Histidine kinase-like ATPase, C-terminal domain"/>
    <property type="match status" value="1"/>
</dbReference>
<dbReference type="EC" id="2.7.13.3" evidence="2"/>
<evidence type="ECO:0000256" key="5">
    <source>
        <dbReference type="ARBA" id="ARBA00022630"/>
    </source>
</evidence>
<keyword evidence="11" id="KW-0067">ATP-binding</keyword>
<dbReference type="Pfam" id="PF07536">
    <property type="entry name" value="HWE_HK"/>
    <property type="match status" value="1"/>
</dbReference>
<evidence type="ECO:0000259" key="15">
    <source>
        <dbReference type="PROSITE" id="PS50113"/>
    </source>
</evidence>
<dbReference type="Proteomes" id="UP000605848">
    <property type="component" value="Unassembled WGS sequence"/>
</dbReference>
<dbReference type="InterPro" id="IPR011102">
    <property type="entry name" value="Sig_transdc_His_kinase_HWE"/>
</dbReference>
<dbReference type="PANTHER" id="PTHR41523:SF7">
    <property type="entry name" value="HISTIDINE KINASE"/>
    <property type="match status" value="1"/>
</dbReference>
<dbReference type="SMART" id="SM00091">
    <property type="entry name" value="PAS"/>
    <property type="match status" value="2"/>
</dbReference>
<dbReference type="GO" id="GO:0004673">
    <property type="term" value="F:protein histidine kinase activity"/>
    <property type="evidence" value="ECO:0007669"/>
    <property type="project" value="UniProtKB-EC"/>
</dbReference>
<keyword evidence="13" id="KW-0175">Coiled coil</keyword>
<feature type="domain" description="PAC" evidence="15">
    <location>
        <begin position="135"/>
        <end position="185"/>
    </location>
</feature>
<dbReference type="GO" id="GO:0005524">
    <property type="term" value="F:ATP binding"/>
    <property type="evidence" value="ECO:0007669"/>
    <property type="project" value="UniProtKB-KW"/>
</dbReference>